<dbReference type="EMBL" id="FOKI01000001">
    <property type="protein sequence ID" value="SFA70528.1"/>
    <property type="molecule type" value="Genomic_DNA"/>
</dbReference>
<dbReference type="RefSeq" id="WP_177199266.1">
    <property type="nucleotide sequence ID" value="NZ_FOKI01000001.1"/>
</dbReference>
<dbReference type="AlphaFoldDB" id="A0A1I0V2H7"/>
<organism evidence="2 3">
    <name type="scientific">Clostridium frigidicarnis</name>
    <dbReference type="NCBI Taxonomy" id="84698"/>
    <lineage>
        <taxon>Bacteria</taxon>
        <taxon>Bacillati</taxon>
        <taxon>Bacillota</taxon>
        <taxon>Clostridia</taxon>
        <taxon>Eubacteriales</taxon>
        <taxon>Clostridiaceae</taxon>
        <taxon>Clostridium</taxon>
    </lineage>
</organism>
<evidence type="ECO:0000313" key="2">
    <source>
        <dbReference type="EMBL" id="SFA70528.1"/>
    </source>
</evidence>
<gene>
    <name evidence="2" type="ORF">SAMN04488528_1001114</name>
</gene>
<evidence type="ECO:0000256" key="1">
    <source>
        <dbReference type="SAM" id="Phobius"/>
    </source>
</evidence>
<accession>A0A1I0V2H7</accession>
<keyword evidence="1" id="KW-0812">Transmembrane</keyword>
<keyword evidence="3" id="KW-1185">Reference proteome</keyword>
<dbReference type="Proteomes" id="UP000198619">
    <property type="component" value="Unassembled WGS sequence"/>
</dbReference>
<protein>
    <submittedName>
        <fullName evidence="2">Uncharacterized protein</fullName>
    </submittedName>
</protein>
<evidence type="ECO:0000313" key="3">
    <source>
        <dbReference type="Proteomes" id="UP000198619"/>
    </source>
</evidence>
<feature type="transmembrane region" description="Helical" evidence="1">
    <location>
        <begin position="29"/>
        <end position="46"/>
    </location>
</feature>
<proteinExistence type="predicted"/>
<keyword evidence="1" id="KW-0472">Membrane</keyword>
<name>A0A1I0V2H7_9CLOT</name>
<sequence length="49" mass="5546">MTENTIKDLAFSLLVLLAVLFFRDIPLEFQGIAGAIYGMLIVFTRIKNK</sequence>
<keyword evidence="1" id="KW-1133">Transmembrane helix</keyword>
<dbReference type="STRING" id="84698.SAMN04488528_1001114"/>
<reference evidence="2 3" key="1">
    <citation type="submission" date="2016-10" db="EMBL/GenBank/DDBJ databases">
        <authorList>
            <person name="de Groot N.N."/>
        </authorList>
    </citation>
    <scope>NUCLEOTIDE SEQUENCE [LARGE SCALE GENOMIC DNA]</scope>
    <source>
        <strain evidence="2 3">DSM 12271</strain>
    </source>
</reference>